<accession>A0ABS9CH26</accession>
<organism evidence="3 4">
    <name type="scientific">Xylanibacter brevis</name>
    <dbReference type="NCBI Taxonomy" id="83231"/>
    <lineage>
        <taxon>Bacteria</taxon>
        <taxon>Pseudomonadati</taxon>
        <taxon>Bacteroidota</taxon>
        <taxon>Bacteroidia</taxon>
        <taxon>Bacteroidales</taxon>
        <taxon>Prevotellaceae</taxon>
        <taxon>Xylanibacter</taxon>
    </lineage>
</organism>
<dbReference type="Pfam" id="PF00239">
    <property type="entry name" value="Resolvase"/>
    <property type="match status" value="1"/>
</dbReference>
<gene>
    <name evidence="3" type="ORF">I6E12_05755</name>
</gene>
<comment type="caution">
    <text evidence="3">The sequence shown here is derived from an EMBL/GenBank/DDBJ whole genome shotgun (WGS) entry which is preliminary data.</text>
</comment>
<evidence type="ECO:0000313" key="3">
    <source>
        <dbReference type="EMBL" id="MCF2563612.1"/>
    </source>
</evidence>
<dbReference type="SUPFAM" id="SSF53041">
    <property type="entry name" value="Resolvase-like"/>
    <property type="match status" value="1"/>
</dbReference>
<keyword evidence="4" id="KW-1185">Reference proteome</keyword>
<evidence type="ECO:0000256" key="1">
    <source>
        <dbReference type="SAM" id="MobiDB-lite"/>
    </source>
</evidence>
<dbReference type="SMART" id="SM00857">
    <property type="entry name" value="Resolvase"/>
    <property type="match status" value="1"/>
</dbReference>
<protein>
    <submittedName>
        <fullName evidence="3">Recombinase family protein</fullName>
    </submittedName>
</protein>
<dbReference type="InterPro" id="IPR006119">
    <property type="entry name" value="Resolv_N"/>
</dbReference>
<dbReference type="InterPro" id="IPR036162">
    <property type="entry name" value="Resolvase-like_N_sf"/>
</dbReference>
<feature type="region of interest" description="Disordered" evidence="1">
    <location>
        <begin position="195"/>
        <end position="216"/>
    </location>
</feature>
<evidence type="ECO:0000313" key="4">
    <source>
        <dbReference type="Proteomes" id="UP001200470"/>
    </source>
</evidence>
<dbReference type="RefSeq" id="WP_301637949.1">
    <property type="nucleotide sequence ID" value="NZ_JADYTN010000010.1"/>
</dbReference>
<proteinExistence type="predicted"/>
<dbReference type="Gene3D" id="3.40.50.1390">
    <property type="entry name" value="Resolvase, N-terminal catalytic domain"/>
    <property type="match status" value="1"/>
</dbReference>
<dbReference type="Proteomes" id="UP001200470">
    <property type="component" value="Unassembled WGS sequence"/>
</dbReference>
<evidence type="ECO:0000259" key="2">
    <source>
        <dbReference type="SMART" id="SM00857"/>
    </source>
</evidence>
<sequence length="216" mass="24837">MAKVGYIMATSQYDKLEEDRKWMNDFGCVRIVEENDEDERNRPLWKQLMVALQRGDELVISKFSNALRGSRELATFLELCRVKVIRIVSIHDQIDSRNELFPETRPSDVLEMMGALPEEVLPLRKSAEHVVNLQEKMIVSLPPVSSAKMQKLDREKTVINLYVAGHPIDEVWRASGFRSRSSVFRILNKHGIKLNRGNHSGPIKRKGISDNPQDKE</sequence>
<reference evidence="3 4" key="1">
    <citation type="submission" date="2020-12" db="EMBL/GenBank/DDBJ databases">
        <title>Whole genome sequences of gut porcine anaerobes.</title>
        <authorList>
            <person name="Kubasova T."/>
            <person name="Jahodarova E."/>
            <person name="Rychlik I."/>
        </authorList>
    </citation>
    <scope>NUCLEOTIDE SEQUENCE [LARGE SCALE GENOMIC DNA]</scope>
    <source>
        <strain evidence="3 4">An925</strain>
    </source>
</reference>
<dbReference type="EMBL" id="JADYTN010000010">
    <property type="protein sequence ID" value="MCF2563612.1"/>
    <property type="molecule type" value="Genomic_DNA"/>
</dbReference>
<feature type="domain" description="Resolvase/invertase-type recombinase catalytic" evidence="2">
    <location>
        <begin position="3"/>
        <end position="121"/>
    </location>
</feature>
<name>A0ABS9CH26_9BACT</name>